<comment type="caution">
    <text evidence="3">The sequence shown here is derived from an EMBL/GenBank/DDBJ whole genome shotgun (WGS) entry which is preliminary data.</text>
</comment>
<keyword evidence="4" id="KW-1185">Reference proteome</keyword>
<dbReference type="FunFam" id="1.25.40.10:FF:000073">
    <property type="entry name" value="Pentatricopeptide repeat-containing protein chloroplastic"/>
    <property type="match status" value="2"/>
</dbReference>
<dbReference type="Pfam" id="PF01535">
    <property type="entry name" value="PPR"/>
    <property type="match status" value="4"/>
</dbReference>
<gene>
    <name evidence="3" type="ORF">KP509_25G031300</name>
</gene>
<feature type="repeat" description="PPR" evidence="2">
    <location>
        <begin position="189"/>
        <end position="223"/>
    </location>
</feature>
<dbReference type="Proteomes" id="UP000825935">
    <property type="component" value="Chromosome 25"/>
</dbReference>
<dbReference type="FunFam" id="1.25.40.10:FF:000242">
    <property type="entry name" value="Pentatricopeptide repeat-containing protein"/>
    <property type="match status" value="1"/>
</dbReference>
<dbReference type="InterPro" id="IPR011990">
    <property type="entry name" value="TPR-like_helical_dom_sf"/>
</dbReference>
<feature type="repeat" description="PPR" evidence="2">
    <location>
        <begin position="493"/>
        <end position="527"/>
    </location>
</feature>
<feature type="repeat" description="PPR" evidence="2">
    <location>
        <begin position="594"/>
        <end position="628"/>
    </location>
</feature>
<dbReference type="FunFam" id="1.25.40.10:FF:000031">
    <property type="entry name" value="Pentatricopeptide repeat-containing protein mitochondrial"/>
    <property type="match status" value="1"/>
</dbReference>
<dbReference type="GO" id="GO:0003723">
    <property type="term" value="F:RNA binding"/>
    <property type="evidence" value="ECO:0007669"/>
    <property type="project" value="InterPro"/>
</dbReference>
<dbReference type="GO" id="GO:0009451">
    <property type="term" value="P:RNA modification"/>
    <property type="evidence" value="ECO:0007669"/>
    <property type="project" value="InterPro"/>
</dbReference>
<evidence type="ECO:0008006" key="5">
    <source>
        <dbReference type="Google" id="ProtNLM"/>
    </source>
</evidence>
<dbReference type="InterPro" id="IPR002885">
    <property type="entry name" value="PPR_rpt"/>
</dbReference>
<feature type="repeat" description="PPR" evidence="2">
    <location>
        <begin position="91"/>
        <end position="125"/>
    </location>
</feature>
<dbReference type="PANTHER" id="PTHR24015">
    <property type="entry name" value="OS07G0578800 PROTEIN-RELATED"/>
    <property type="match status" value="1"/>
</dbReference>
<dbReference type="OrthoDB" id="185373at2759"/>
<organism evidence="3 4">
    <name type="scientific">Ceratopteris richardii</name>
    <name type="common">Triangle waterfern</name>
    <dbReference type="NCBI Taxonomy" id="49495"/>
    <lineage>
        <taxon>Eukaryota</taxon>
        <taxon>Viridiplantae</taxon>
        <taxon>Streptophyta</taxon>
        <taxon>Embryophyta</taxon>
        <taxon>Tracheophyta</taxon>
        <taxon>Polypodiopsida</taxon>
        <taxon>Polypodiidae</taxon>
        <taxon>Polypodiales</taxon>
        <taxon>Pteridineae</taxon>
        <taxon>Pteridaceae</taxon>
        <taxon>Parkerioideae</taxon>
        <taxon>Ceratopteris</taxon>
    </lineage>
</organism>
<dbReference type="AlphaFoldDB" id="A0A8T2RRK6"/>
<sequence length="821" mass="91227">MFENLSLCEAFQSVKRIRKSDVYLSVATLYKLIQICITEKNIHIGRRVHSLIVECGHESNSFLASHVIRLFAACGALEETHQIFEKVQEPDAFTWNALITAHTRLGNNEQALLFYNQLNGSEFAFDAHIFVAVLKACQTLAQVLLVHAQLVEMRLDSGIYVPVTLLDAYTRFGNMEDVLCVFSSIEEKSVVAWNAVINGCLHHGNTDNALHFFLQMQTEGILPTHVTFVIVLKICSDIAFLIQGKVFHSQMLSCGVNSNVTVHNTLIDMYAKCTCLSDAQRVFDSSPNRDIVTFNAMIAGYVQHGAVSKALDVFYDMQQTGLEPNQNTFSSVLKACCSSTIFSEQGKLLHSTVVENGIETNLYIASTLINMYSKWQSVEDSTTVFINLPKPNLVTWSALVACYAQNDLALEAIDAFHKMQLEGLQPNQVVYASVLRACSDLEALDLGCLIHAQILEMGLLLNVFVASALIDMYTKCNSFPDARNVFDRFSNGNVVTWSAMIAGHAEDGRDSEALNLFSVMQEDGVDPNEITFIALLSLCTNITTVYQGMLIHTHIIEKGLEKDLPLSNSLVDMYANCGAFHDACKILEGSTQTNVVTWNALINGCVSHLDYEAVLNCLQTMLGQNLVPNDITFVSILSVCNQMGLMEEAFSHFSSMTSKYSILPRFEHYTCIIDILGRAGFFNEAEDILNTMPASADFVAVASLLSHCKTYQKTELAGQCFDGVVSFDSRSALGFMNMSSIYEFEGPKEYSDFAEGFRKTANAWKKPGMACFEADEGDHKFVVSDKTSERCDTLYTKLRSLVAVMREEGYFPQATFLFDHS</sequence>
<name>A0A8T2RRK6_CERRI</name>
<dbReference type="EMBL" id="CM035430">
    <property type="protein sequence ID" value="KAH7298185.1"/>
    <property type="molecule type" value="Genomic_DNA"/>
</dbReference>
<reference evidence="3" key="1">
    <citation type="submission" date="2021-08" db="EMBL/GenBank/DDBJ databases">
        <title>WGS assembly of Ceratopteris richardii.</title>
        <authorList>
            <person name="Marchant D.B."/>
            <person name="Chen G."/>
            <person name="Jenkins J."/>
            <person name="Shu S."/>
            <person name="Leebens-Mack J."/>
            <person name="Grimwood J."/>
            <person name="Schmutz J."/>
            <person name="Soltis P."/>
            <person name="Soltis D."/>
            <person name="Chen Z.-H."/>
        </authorList>
    </citation>
    <scope>NUCLEOTIDE SEQUENCE</scope>
    <source>
        <strain evidence="3">Whitten #5841</strain>
        <tissue evidence="3">Leaf</tissue>
    </source>
</reference>
<protein>
    <recommendedName>
        <fullName evidence="5">Pentatricopeptide repeat-containing protein</fullName>
    </recommendedName>
</protein>
<feature type="repeat" description="PPR" evidence="2">
    <location>
        <begin position="392"/>
        <end position="426"/>
    </location>
</feature>
<dbReference type="PANTHER" id="PTHR24015:SF548">
    <property type="entry name" value="OS08G0340900 PROTEIN"/>
    <property type="match status" value="1"/>
</dbReference>
<keyword evidence="1" id="KW-0677">Repeat</keyword>
<evidence type="ECO:0000313" key="4">
    <source>
        <dbReference type="Proteomes" id="UP000825935"/>
    </source>
</evidence>
<accession>A0A8T2RRK6</accession>
<dbReference type="NCBIfam" id="TIGR00756">
    <property type="entry name" value="PPR"/>
    <property type="match status" value="5"/>
</dbReference>
<feature type="repeat" description="PPR" evidence="2">
    <location>
        <begin position="290"/>
        <end position="324"/>
    </location>
</feature>
<proteinExistence type="predicted"/>
<dbReference type="PROSITE" id="PS51375">
    <property type="entry name" value="PPR"/>
    <property type="match status" value="6"/>
</dbReference>
<evidence type="ECO:0000313" key="3">
    <source>
        <dbReference type="EMBL" id="KAH7298185.1"/>
    </source>
</evidence>
<dbReference type="Gene3D" id="1.25.40.10">
    <property type="entry name" value="Tetratricopeptide repeat domain"/>
    <property type="match status" value="7"/>
</dbReference>
<evidence type="ECO:0000256" key="1">
    <source>
        <dbReference type="ARBA" id="ARBA00022737"/>
    </source>
</evidence>
<evidence type="ECO:0000256" key="2">
    <source>
        <dbReference type="PROSITE-ProRule" id="PRU00708"/>
    </source>
</evidence>
<dbReference type="Pfam" id="PF13041">
    <property type="entry name" value="PPR_2"/>
    <property type="match status" value="4"/>
</dbReference>
<dbReference type="InterPro" id="IPR046960">
    <property type="entry name" value="PPR_At4g14850-like_plant"/>
</dbReference>